<dbReference type="Gene3D" id="3.30.565.10">
    <property type="entry name" value="Histidine kinase-like ATPase, C-terminal domain"/>
    <property type="match status" value="1"/>
</dbReference>
<keyword evidence="1" id="KW-0597">Phosphoprotein</keyword>
<dbReference type="PROSITE" id="PS50112">
    <property type="entry name" value="PAS"/>
    <property type="match status" value="3"/>
</dbReference>
<protein>
    <submittedName>
        <fullName evidence="6">Circadian input kinase A</fullName>
    </submittedName>
</protein>
<dbReference type="SUPFAM" id="SSF52172">
    <property type="entry name" value="CheY-like"/>
    <property type="match status" value="1"/>
</dbReference>
<dbReference type="InterPro" id="IPR000014">
    <property type="entry name" value="PAS"/>
</dbReference>
<dbReference type="CDD" id="cd00082">
    <property type="entry name" value="HisKA"/>
    <property type="match status" value="1"/>
</dbReference>
<reference evidence="6" key="1">
    <citation type="submission" date="2018-06" db="EMBL/GenBank/DDBJ databases">
        <authorList>
            <person name="Zhirakovskaya E."/>
        </authorList>
    </citation>
    <scope>NUCLEOTIDE SEQUENCE</scope>
</reference>
<dbReference type="InterPro" id="IPR005467">
    <property type="entry name" value="His_kinase_dom"/>
</dbReference>
<dbReference type="PROSITE" id="PS50113">
    <property type="entry name" value="PAC"/>
    <property type="match status" value="1"/>
</dbReference>
<name>A0A3B0ZNF3_9ZZZZ</name>
<dbReference type="SUPFAM" id="SSF55874">
    <property type="entry name" value="ATPase domain of HSP90 chaperone/DNA topoisomerase II/histidine kinase"/>
    <property type="match status" value="1"/>
</dbReference>
<dbReference type="PANTHER" id="PTHR43065:SF42">
    <property type="entry name" value="TWO-COMPONENT SENSOR PPRA"/>
    <property type="match status" value="1"/>
</dbReference>
<dbReference type="Pfam" id="PF00072">
    <property type="entry name" value="Response_reg"/>
    <property type="match status" value="1"/>
</dbReference>
<feature type="domain" description="Response regulatory" evidence="3">
    <location>
        <begin position="805"/>
        <end position="921"/>
    </location>
</feature>
<proteinExistence type="predicted"/>
<keyword evidence="6" id="KW-0418">Kinase</keyword>
<keyword evidence="6" id="KW-0808">Transferase</keyword>
<dbReference type="Gene3D" id="1.10.287.130">
    <property type="match status" value="1"/>
</dbReference>
<dbReference type="Gene3D" id="3.30.450.20">
    <property type="entry name" value="PAS domain"/>
    <property type="match status" value="3"/>
</dbReference>
<dbReference type="InterPro" id="IPR003661">
    <property type="entry name" value="HisK_dim/P_dom"/>
</dbReference>
<dbReference type="SMART" id="SM00387">
    <property type="entry name" value="HATPase_c"/>
    <property type="match status" value="1"/>
</dbReference>
<dbReference type="Gene3D" id="3.40.50.2300">
    <property type="match status" value="1"/>
</dbReference>
<dbReference type="InterPro" id="IPR004358">
    <property type="entry name" value="Sig_transdc_His_kin-like_C"/>
</dbReference>
<dbReference type="SMART" id="SM00091">
    <property type="entry name" value="PAS"/>
    <property type="match status" value="3"/>
</dbReference>
<dbReference type="PROSITE" id="PS50110">
    <property type="entry name" value="RESPONSE_REGULATORY"/>
    <property type="match status" value="1"/>
</dbReference>
<dbReference type="Pfam" id="PF08448">
    <property type="entry name" value="PAS_4"/>
    <property type="match status" value="2"/>
</dbReference>
<feature type="domain" description="PAS" evidence="4">
    <location>
        <begin position="34"/>
        <end position="76"/>
    </location>
</feature>
<dbReference type="Pfam" id="PF00512">
    <property type="entry name" value="HisKA"/>
    <property type="match status" value="1"/>
</dbReference>
<dbReference type="SMART" id="SM00388">
    <property type="entry name" value="HisKA"/>
    <property type="match status" value="1"/>
</dbReference>
<dbReference type="Pfam" id="PF13426">
    <property type="entry name" value="PAS_9"/>
    <property type="match status" value="1"/>
</dbReference>
<evidence type="ECO:0000259" key="2">
    <source>
        <dbReference type="PROSITE" id="PS50109"/>
    </source>
</evidence>
<evidence type="ECO:0000259" key="5">
    <source>
        <dbReference type="PROSITE" id="PS50113"/>
    </source>
</evidence>
<accession>A0A3B0ZNF3</accession>
<dbReference type="PROSITE" id="PS50109">
    <property type="entry name" value="HIS_KIN"/>
    <property type="match status" value="1"/>
</dbReference>
<dbReference type="CDD" id="cd00156">
    <property type="entry name" value="REC"/>
    <property type="match status" value="1"/>
</dbReference>
<dbReference type="InterPro" id="IPR001610">
    <property type="entry name" value="PAC"/>
</dbReference>
<dbReference type="InterPro" id="IPR013656">
    <property type="entry name" value="PAS_4"/>
</dbReference>
<dbReference type="InterPro" id="IPR036097">
    <property type="entry name" value="HisK_dim/P_sf"/>
</dbReference>
<dbReference type="InterPro" id="IPR003594">
    <property type="entry name" value="HATPase_dom"/>
</dbReference>
<dbReference type="InterPro" id="IPR011006">
    <property type="entry name" value="CheY-like_superfamily"/>
</dbReference>
<dbReference type="SUPFAM" id="SSF55781">
    <property type="entry name" value="GAF domain-like"/>
    <property type="match status" value="1"/>
</dbReference>
<dbReference type="SUPFAM" id="SSF47384">
    <property type="entry name" value="Homodimeric domain of signal transducing histidine kinase"/>
    <property type="match status" value="1"/>
</dbReference>
<dbReference type="InterPro" id="IPR029016">
    <property type="entry name" value="GAF-like_dom_sf"/>
</dbReference>
<dbReference type="SUPFAM" id="SSF55785">
    <property type="entry name" value="PYP-like sensor domain (PAS domain)"/>
    <property type="match status" value="3"/>
</dbReference>
<dbReference type="EMBL" id="UOFU01000020">
    <property type="protein sequence ID" value="VAW93211.1"/>
    <property type="molecule type" value="Genomic_DNA"/>
</dbReference>
<dbReference type="AlphaFoldDB" id="A0A3B0ZNF3"/>
<feature type="domain" description="Histidine kinase" evidence="2">
    <location>
        <begin position="556"/>
        <end position="782"/>
    </location>
</feature>
<feature type="domain" description="PAS" evidence="4">
    <location>
        <begin position="141"/>
        <end position="185"/>
    </location>
</feature>
<dbReference type="SMART" id="SM00086">
    <property type="entry name" value="PAC"/>
    <property type="match status" value="2"/>
</dbReference>
<dbReference type="PRINTS" id="PR00344">
    <property type="entry name" value="BCTRLSENSOR"/>
</dbReference>
<evidence type="ECO:0000256" key="1">
    <source>
        <dbReference type="ARBA" id="ARBA00022553"/>
    </source>
</evidence>
<dbReference type="InterPro" id="IPR001789">
    <property type="entry name" value="Sig_transdc_resp-reg_receiver"/>
</dbReference>
<dbReference type="PANTHER" id="PTHR43065">
    <property type="entry name" value="SENSOR HISTIDINE KINASE"/>
    <property type="match status" value="1"/>
</dbReference>
<dbReference type="InterPro" id="IPR035965">
    <property type="entry name" value="PAS-like_dom_sf"/>
</dbReference>
<sequence>MVVASNSPTLYEKKALSITQLQGLQAVLDEHAVVSITDVNGKITYVNDKFCDISGYRREELLGRNHRIVKSAAHSDGFFHDMWRVIASGDTWQGMIENRTKEGASYWVQATIMPLLNEKGKPEQYISIRTDVSARIRAQRGLRHFKHILDQTLDCVFLFDSRTLRFMYVNQGAVEQVGYTESELLAMTPLDIKPEYDEARFRETMAPLTGGERDHLTLEATHVAKSGKHIPVEIFLQYFPEGPEHGQYIAIVRDISERQRINRALESLTVTAFSQHVFHDISRSVSLALGYRWAGVGRFIDGERRVEMLGFWDTDHEAELFSYDLAGTPCAEVSRDHTSLIIPDRVAERYPDDDMLRDLGAVCYRGERLRGAEGEGIGVLFTLDDKPCEESATDRALLRVAAERAALELQRMAAETALATRNNELFEMLSRISDGFFSLTADWHFTYLNQTASTMFDTSWDEVRGKVISDVLPEVASFFFKPLHQAMNSQSLVRTEGFYPPLSRWFSVHIYPSPEGVSVYLRDITEHRNVQEERRRMDERMQQVQKMEAIGQLTAGIAHDFNNILASIMGYTDLAMTRCVGEGQEKLEEYLGQVYHAGERARDLIQQMLTFSRTGDSPAKPLDPVPLVKETLKMLTATLPASIHLKFDILAEELPKIRAEPVQLQQLIMNLCINARDAMGGKGELTVSLAFCRHSGDECSSCHESISGNYVELIVSDTGQGMDSHTLMHLFEPFFTTKEVGDGTGLGLSMVHGIMHDCHGHIRVDSAIGKGTSFRLLFEPVEGDGKWLAEDPVTDVLVAGGEGQHILLVDDEKAILGFMRTWLSRAGYDIQVFADSRQALGYFQQHPEQVDLVITDQTMPALTGVELAAEMLALRPDLPVILCSGCSDQVDKEAARAAGIRRFFNKPYDRAPMLATIHELLNLD</sequence>
<evidence type="ECO:0000313" key="6">
    <source>
        <dbReference type="EMBL" id="VAW93211.1"/>
    </source>
</evidence>
<dbReference type="SMART" id="SM00448">
    <property type="entry name" value="REC"/>
    <property type="match status" value="1"/>
</dbReference>
<dbReference type="CDD" id="cd00130">
    <property type="entry name" value="PAS"/>
    <property type="match status" value="3"/>
</dbReference>
<gene>
    <name evidence="6" type="ORF">MNBD_GAMMA20-1864</name>
</gene>
<feature type="domain" description="PAS" evidence="4">
    <location>
        <begin position="421"/>
        <end position="490"/>
    </location>
</feature>
<dbReference type="GO" id="GO:0000155">
    <property type="term" value="F:phosphorelay sensor kinase activity"/>
    <property type="evidence" value="ECO:0007669"/>
    <property type="project" value="InterPro"/>
</dbReference>
<organism evidence="6">
    <name type="scientific">hydrothermal vent metagenome</name>
    <dbReference type="NCBI Taxonomy" id="652676"/>
    <lineage>
        <taxon>unclassified sequences</taxon>
        <taxon>metagenomes</taxon>
        <taxon>ecological metagenomes</taxon>
    </lineage>
</organism>
<dbReference type="Gene3D" id="3.30.450.40">
    <property type="match status" value="1"/>
</dbReference>
<feature type="domain" description="PAC" evidence="5">
    <location>
        <begin position="90"/>
        <end position="144"/>
    </location>
</feature>
<dbReference type="InterPro" id="IPR036890">
    <property type="entry name" value="HATPase_C_sf"/>
</dbReference>
<dbReference type="Pfam" id="PF02518">
    <property type="entry name" value="HATPase_c"/>
    <property type="match status" value="1"/>
</dbReference>
<dbReference type="InterPro" id="IPR000700">
    <property type="entry name" value="PAS-assoc_C"/>
</dbReference>
<evidence type="ECO:0000259" key="3">
    <source>
        <dbReference type="PROSITE" id="PS50110"/>
    </source>
</evidence>
<dbReference type="NCBIfam" id="TIGR00229">
    <property type="entry name" value="sensory_box"/>
    <property type="match status" value="2"/>
</dbReference>
<evidence type="ECO:0000259" key="4">
    <source>
        <dbReference type="PROSITE" id="PS50112"/>
    </source>
</evidence>